<gene>
    <name evidence="2" type="ORF">CRYO30217_02993</name>
</gene>
<name>A0A916NTL8_9FLAO</name>
<dbReference type="SUPFAM" id="SSF47413">
    <property type="entry name" value="lambda repressor-like DNA-binding domains"/>
    <property type="match status" value="1"/>
</dbReference>
<dbReference type="SMART" id="SM00530">
    <property type="entry name" value="HTH_XRE"/>
    <property type="match status" value="1"/>
</dbReference>
<keyword evidence="3" id="KW-1185">Reference proteome</keyword>
<dbReference type="AlphaFoldDB" id="A0A916NTL8"/>
<dbReference type="CDD" id="cd00093">
    <property type="entry name" value="HTH_XRE"/>
    <property type="match status" value="1"/>
</dbReference>
<evidence type="ECO:0000259" key="1">
    <source>
        <dbReference type="PROSITE" id="PS50943"/>
    </source>
</evidence>
<dbReference type="RefSeq" id="WP_258543188.1">
    <property type="nucleotide sequence ID" value="NZ_OU015584.1"/>
</dbReference>
<protein>
    <recommendedName>
        <fullName evidence="1">HTH cro/C1-type domain-containing protein</fullName>
    </recommendedName>
</protein>
<accession>A0A916NTL8</accession>
<dbReference type="Gene3D" id="1.10.260.40">
    <property type="entry name" value="lambda repressor-like DNA-binding domains"/>
    <property type="match status" value="1"/>
</dbReference>
<proteinExistence type="predicted"/>
<organism evidence="2 3">
    <name type="scientific">Parvicella tangerina</name>
    <dbReference type="NCBI Taxonomy" id="2829795"/>
    <lineage>
        <taxon>Bacteria</taxon>
        <taxon>Pseudomonadati</taxon>
        <taxon>Bacteroidota</taxon>
        <taxon>Flavobacteriia</taxon>
        <taxon>Flavobacteriales</taxon>
        <taxon>Parvicellaceae</taxon>
        <taxon>Parvicella</taxon>
    </lineage>
</organism>
<feature type="domain" description="HTH cro/C1-type" evidence="1">
    <location>
        <begin position="10"/>
        <end position="65"/>
    </location>
</feature>
<dbReference type="EMBL" id="OU015584">
    <property type="protein sequence ID" value="CAG5086059.1"/>
    <property type="molecule type" value="Genomic_DNA"/>
</dbReference>
<dbReference type="Proteomes" id="UP000683507">
    <property type="component" value="Chromosome"/>
</dbReference>
<sequence>MFIQELGKEIKARRKTLGITQQDLADLAGVNINTVIRIEGAKINPTVEVVSAIADVLGMELRLEIKQIAE</sequence>
<dbReference type="Pfam" id="PF01381">
    <property type="entry name" value="HTH_3"/>
    <property type="match status" value="1"/>
</dbReference>
<dbReference type="GO" id="GO:0003677">
    <property type="term" value="F:DNA binding"/>
    <property type="evidence" value="ECO:0007669"/>
    <property type="project" value="InterPro"/>
</dbReference>
<dbReference type="InterPro" id="IPR010982">
    <property type="entry name" value="Lambda_DNA-bd_dom_sf"/>
</dbReference>
<evidence type="ECO:0000313" key="2">
    <source>
        <dbReference type="EMBL" id="CAG5086059.1"/>
    </source>
</evidence>
<dbReference type="KEGG" id="ptan:CRYO30217_02993"/>
<dbReference type="InterPro" id="IPR001387">
    <property type="entry name" value="Cro/C1-type_HTH"/>
</dbReference>
<evidence type="ECO:0000313" key="3">
    <source>
        <dbReference type="Proteomes" id="UP000683507"/>
    </source>
</evidence>
<reference evidence="2" key="1">
    <citation type="submission" date="2021-04" db="EMBL/GenBank/DDBJ databases">
        <authorList>
            <person name="Rodrigo-Torres L."/>
            <person name="Arahal R. D."/>
            <person name="Lucena T."/>
        </authorList>
    </citation>
    <scope>NUCLEOTIDE SEQUENCE</scope>
    <source>
        <strain evidence="2">AS29M-1</strain>
    </source>
</reference>
<dbReference type="PROSITE" id="PS50943">
    <property type="entry name" value="HTH_CROC1"/>
    <property type="match status" value="1"/>
</dbReference>